<accession>A0ACC0F7C7</accession>
<sequence>MVSARQRFSMGKEDLEIAENRDTVVAPPRKSVVEPVDQRAFLDEIEAPMWIDLDLEAASAPVTKSCALTLCSLMAFVAPITESCALTLRSLVALECTSLLTFDFAISSNQSTEVDLFEEIRASIEKFNIMSNICKSVCKSGLGEAHKRETHSLKKLDDISRNRVKSTPTSRKQSVFMQGSKRVKEVVHPQIFQDAKKNGKSNLFRHKSPKILGRMNIVLAGQRFSMGKQDPEIAENRDTIVAPPRKSVVEPVDQWTFLDEIEAPKG</sequence>
<protein>
    <submittedName>
        <fullName evidence="1">Uncharacterized protein</fullName>
    </submittedName>
</protein>
<evidence type="ECO:0000313" key="1">
    <source>
        <dbReference type="EMBL" id="KAI7983301.1"/>
    </source>
</evidence>
<name>A0ACC0F7C7_9ERIC</name>
<comment type="caution">
    <text evidence="1">The sequence shown here is derived from an EMBL/GenBank/DDBJ whole genome shotgun (WGS) entry which is preliminary data.</text>
</comment>
<organism evidence="1 2">
    <name type="scientific">Camellia lanceoleosa</name>
    <dbReference type="NCBI Taxonomy" id="1840588"/>
    <lineage>
        <taxon>Eukaryota</taxon>
        <taxon>Viridiplantae</taxon>
        <taxon>Streptophyta</taxon>
        <taxon>Embryophyta</taxon>
        <taxon>Tracheophyta</taxon>
        <taxon>Spermatophyta</taxon>
        <taxon>Magnoliopsida</taxon>
        <taxon>eudicotyledons</taxon>
        <taxon>Gunneridae</taxon>
        <taxon>Pentapetalae</taxon>
        <taxon>asterids</taxon>
        <taxon>Ericales</taxon>
        <taxon>Theaceae</taxon>
        <taxon>Camellia</taxon>
    </lineage>
</organism>
<keyword evidence="2" id="KW-1185">Reference proteome</keyword>
<evidence type="ECO:0000313" key="2">
    <source>
        <dbReference type="Proteomes" id="UP001060215"/>
    </source>
</evidence>
<gene>
    <name evidence="1" type="ORF">LOK49_LG15G01693</name>
</gene>
<dbReference type="EMBL" id="CM045768">
    <property type="protein sequence ID" value="KAI7983301.1"/>
    <property type="molecule type" value="Genomic_DNA"/>
</dbReference>
<dbReference type="Proteomes" id="UP001060215">
    <property type="component" value="Chromosome 11"/>
</dbReference>
<reference evidence="1 2" key="1">
    <citation type="journal article" date="2022" name="Plant J.">
        <title>Chromosome-level genome of Camellia lanceoleosa provides a valuable resource for understanding genome evolution and self-incompatibility.</title>
        <authorList>
            <person name="Gong W."/>
            <person name="Xiao S."/>
            <person name="Wang L."/>
            <person name="Liao Z."/>
            <person name="Chang Y."/>
            <person name="Mo W."/>
            <person name="Hu G."/>
            <person name="Li W."/>
            <person name="Zhao G."/>
            <person name="Zhu H."/>
            <person name="Hu X."/>
            <person name="Ji K."/>
            <person name="Xiang X."/>
            <person name="Song Q."/>
            <person name="Yuan D."/>
            <person name="Jin S."/>
            <person name="Zhang L."/>
        </authorList>
    </citation>
    <scope>NUCLEOTIDE SEQUENCE [LARGE SCALE GENOMIC DNA]</scope>
    <source>
        <strain evidence="1">SQ_2022a</strain>
    </source>
</reference>
<proteinExistence type="predicted"/>